<dbReference type="PANTHER" id="PTHR30069:SF41">
    <property type="entry name" value="HEME_HEMOPEXIN UTILIZATION PROTEIN C"/>
    <property type="match status" value="1"/>
</dbReference>
<evidence type="ECO:0000256" key="11">
    <source>
        <dbReference type="RuleBase" id="RU003357"/>
    </source>
</evidence>
<protein>
    <submittedName>
        <fullName evidence="15">TonB-dependent hemin, ferrichrome receptor</fullName>
    </submittedName>
</protein>
<keyword evidence="8 10" id="KW-0472">Membrane</keyword>
<comment type="subcellular location">
    <subcellularLocation>
        <location evidence="1 10">Cell outer membrane</location>
        <topology evidence="1 10">Multi-pass membrane protein</topology>
    </subcellularLocation>
</comment>
<dbReference type="CDD" id="cd01347">
    <property type="entry name" value="ligand_gated_channel"/>
    <property type="match status" value="1"/>
</dbReference>
<evidence type="ECO:0000256" key="3">
    <source>
        <dbReference type="ARBA" id="ARBA00022448"/>
    </source>
</evidence>
<evidence type="ECO:0000256" key="9">
    <source>
        <dbReference type="ARBA" id="ARBA00023237"/>
    </source>
</evidence>
<dbReference type="InterPro" id="IPR000531">
    <property type="entry name" value="Beta-barrel_TonB"/>
</dbReference>
<dbReference type="GO" id="GO:0015232">
    <property type="term" value="F:heme transmembrane transporter activity"/>
    <property type="evidence" value="ECO:0007669"/>
    <property type="project" value="InterPro"/>
</dbReference>
<dbReference type="GO" id="GO:0015344">
    <property type="term" value="F:siderophore uptake transmembrane transporter activity"/>
    <property type="evidence" value="ECO:0007669"/>
    <property type="project" value="TreeGrafter"/>
</dbReference>
<keyword evidence="5 10" id="KW-0812">Transmembrane</keyword>
<dbReference type="Pfam" id="PF07715">
    <property type="entry name" value="Plug"/>
    <property type="match status" value="1"/>
</dbReference>
<dbReference type="NCBIfam" id="TIGR01785">
    <property type="entry name" value="TonB-hemin"/>
    <property type="match status" value="1"/>
</dbReference>
<dbReference type="AlphaFoldDB" id="I1YIZ9"/>
<gene>
    <name evidence="15" type="ordered locus">Q7C_1751</name>
</gene>
<dbReference type="OrthoDB" id="9760494at2"/>
<keyword evidence="4 10" id="KW-1134">Transmembrane beta strand</keyword>
<feature type="domain" description="TonB-dependent receptor-like beta-barrel" evidence="13">
    <location>
        <begin position="241"/>
        <end position="651"/>
    </location>
</feature>
<sequence length="678" mass="75689" precursor="true">MHLLTRNRLSVLIAALLPITSVQATETIALEDMKITAIRADSEAWLTRHVDLVEQDALDRLQAQSVPETVSKLANVSLRGGPREDVQNVNIRGLGDNRVLQLVDGVRQNFFSGHRPTYFLDPALLQNVEVIKGPVSSLWGSGALGGVVSSNTIHAADLLDAGESFGGFIKQGFNSNNDKWLTTAALAGRYGDVDLLVSGFYRDGDDLEIGGGDTLTDSAVRDRGMLAKMDWFIDSAQTATFNFRTSNTDGSVPSNGSAVPTTTSNFLIERRNITNHASVDYQFNPDSDWINSNLKLYWNETRMDERRVSDGRSDNTEIRTLGMNLNNLSQLGKVQLLYGIDGYQDKFTSDRGGMNRPAPPEATTDVWGVFANVQVPFNTQWLLELGARYDYFATEADNLDADRSDNAFSPSAAVSWLPTEDLRLTFRYDEAFRAPTAEELYTTGSHFCIFPGFCNSFVPDPSLKPEEAQNIELLLDYQMRSIFNDNDTLTWHAAAFHNDVDNFIEQIVTDPVFNVMPNPPGPPSVIPVNAGTTFNRNVDEAKLVGFELAMRYQWQSWQAFVSYGQTRAQNEQTGEALTNIPADKWVLDLNKSWRADSLLTGLTVSRVESQTHLPNSFQSAEYDHYTLLDMYASWTPQQFDNLTVDLTLNNLTDQKYTVAFEQLAMPGRDVRLSVKYDF</sequence>
<dbReference type="RefSeq" id="WP_014704312.1">
    <property type="nucleotide sequence ID" value="NC_017856.1"/>
</dbReference>
<keyword evidence="15" id="KW-0675">Receptor</keyword>
<feature type="domain" description="TonB-dependent receptor plug" evidence="14">
    <location>
        <begin position="48"/>
        <end position="147"/>
    </location>
</feature>
<dbReference type="KEGG" id="mec:Q7C_1751"/>
<proteinExistence type="inferred from homology"/>
<evidence type="ECO:0000256" key="2">
    <source>
        <dbReference type="ARBA" id="ARBA00009810"/>
    </source>
</evidence>
<dbReference type="InterPro" id="IPR012910">
    <property type="entry name" value="Plug_dom"/>
</dbReference>
<dbReference type="InterPro" id="IPR037066">
    <property type="entry name" value="Plug_dom_sf"/>
</dbReference>
<keyword evidence="3 10" id="KW-0813">Transport</keyword>
<accession>I1YIZ9</accession>
<evidence type="ECO:0000256" key="4">
    <source>
        <dbReference type="ARBA" id="ARBA00022452"/>
    </source>
</evidence>
<keyword evidence="7 11" id="KW-0798">TonB box</keyword>
<evidence type="ECO:0000256" key="10">
    <source>
        <dbReference type="PROSITE-ProRule" id="PRU01360"/>
    </source>
</evidence>
<evidence type="ECO:0000256" key="5">
    <source>
        <dbReference type="ARBA" id="ARBA00022692"/>
    </source>
</evidence>
<dbReference type="Proteomes" id="UP000009145">
    <property type="component" value="Chromosome"/>
</dbReference>
<dbReference type="PROSITE" id="PS52016">
    <property type="entry name" value="TONB_DEPENDENT_REC_3"/>
    <property type="match status" value="1"/>
</dbReference>
<evidence type="ECO:0000256" key="8">
    <source>
        <dbReference type="ARBA" id="ARBA00023136"/>
    </source>
</evidence>
<feature type="signal peptide" evidence="12">
    <location>
        <begin position="1"/>
        <end position="24"/>
    </location>
</feature>
<dbReference type="HOGENOM" id="CLU_008287_19_3_6"/>
<evidence type="ECO:0000256" key="1">
    <source>
        <dbReference type="ARBA" id="ARBA00004571"/>
    </source>
</evidence>
<dbReference type="EMBL" id="CP003380">
    <property type="protein sequence ID" value="AFJ02892.1"/>
    <property type="molecule type" value="Genomic_DNA"/>
</dbReference>
<dbReference type="Gene3D" id="2.170.130.10">
    <property type="entry name" value="TonB-dependent receptor, plug domain"/>
    <property type="match status" value="1"/>
</dbReference>
<keyword evidence="16" id="KW-1185">Reference proteome</keyword>
<evidence type="ECO:0000259" key="13">
    <source>
        <dbReference type="Pfam" id="PF00593"/>
    </source>
</evidence>
<dbReference type="eggNOG" id="COG4771">
    <property type="taxonomic scope" value="Bacteria"/>
</dbReference>
<dbReference type="PATRIC" id="fig|754477.3.peg.1721"/>
<dbReference type="GO" id="GO:0009279">
    <property type="term" value="C:cell outer membrane"/>
    <property type="evidence" value="ECO:0007669"/>
    <property type="project" value="UniProtKB-SubCell"/>
</dbReference>
<dbReference type="NCBIfam" id="TIGR01786">
    <property type="entry name" value="TonB-hemlactrns"/>
    <property type="match status" value="1"/>
</dbReference>
<evidence type="ECO:0000256" key="12">
    <source>
        <dbReference type="SAM" id="SignalP"/>
    </source>
</evidence>
<keyword evidence="6 12" id="KW-0732">Signal</keyword>
<dbReference type="PANTHER" id="PTHR30069">
    <property type="entry name" value="TONB-DEPENDENT OUTER MEMBRANE RECEPTOR"/>
    <property type="match status" value="1"/>
</dbReference>
<reference evidence="15 16" key="1">
    <citation type="journal article" date="2012" name="J. Bacteriol.">
        <title>Complete genome sequences of Methylophaga sp. strain JAM1 and Methylophaga sp. strain JAM7.</title>
        <authorList>
            <person name="Villeneuve C."/>
            <person name="Martineau C."/>
            <person name="Mauffrey F."/>
            <person name="Villemur R."/>
        </authorList>
    </citation>
    <scope>NUCLEOTIDE SEQUENCE [LARGE SCALE GENOMIC DNA]</scope>
    <source>
        <strain evidence="15 16">JAM7</strain>
    </source>
</reference>
<evidence type="ECO:0000256" key="6">
    <source>
        <dbReference type="ARBA" id="ARBA00022729"/>
    </source>
</evidence>
<evidence type="ECO:0000259" key="14">
    <source>
        <dbReference type="Pfam" id="PF07715"/>
    </source>
</evidence>
<organism evidence="15 16">
    <name type="scientific">Methylophaga frappieri (strain ATCC BAA-2434 / DSM 25690 / JAM7)</name>
    <dbReference type="NCBI Taxonomy" id="754477"/>
    <lineage>
        <taxon>Bacteria</taxon>
        <taxon>Pseudomonadati</taxon>
        <taxon>Pseudomonadota</taxon>
        <taxon>Gammaproteobacteria</taxon>
        <taxon>Thiotrichales</taxon>
        <taxon>Piscirickettsiaceae</taxon>
        <taxon>Methylophaga</taxon>
    </lineage>
</organism>
<dbReference type="GO" id="GO:0044718">
    <property type="term" value="P:siderophore transmembrane transport"/>
    <property type="evidence" value="ECO:0007669"/>
    <property type="project" value="TreeGrafter"/>
</dbReference>
<evidence type="ECO:0000256" key="7">
    <source>
        <dbReference type="ARBA" id="ARBA00023077"/>
    </source>
</evidence>
<keyword evidence="9 10" id="KW-0998">Cell outer membrane</keyword>
<evidence type="ECO:0000313" key="15">
    <source>
        <dbReference type="EMBL" id="AFJ02892.1"/>
    </source>
</evidence>
<dbReference type="InterPro" id="IPR036942">
    <property type="entry name" value="Beta-barrel_TonB_sf"/>
</dbReference>
<dbReference type="STRING" id="754477.Q7C_1751"/>
<evidence type="ECO:0000313" key="16">
    <source>
        <dbReference type="Proteomes" id="UP000009145"/>
    </source>
</evidence>
<dbReference type="InterPro" id="IPR039426">
    <property type="entry name" value="TonB-dep_rcpt-like"/>
</dbReference>
<dbReference type="SUPFAM" id="SSF56935">
    <property type="entry name" value="Porins"/>
    <property type="match status" value="1"/>
</dbReference>
<comment type="similarity">
    <text evidence="2 10 11">Belongs to the TonB-dependent receptor family.</text>
</comment>
<dbReference type="Gene3D" id="2.40.170.20">
    <property type="entry name" value="TonB-dependent receptor, beta-barrel domain"/>
    <property type="match status" value="1"/>
</dbReference>
<name>I1YIZ9_METFJ</name>
<dbReference type="InterPro" id="IPR010949">
    <property type="entry name" value="TonB_Hb/transfer/lactofer_rcpt"/>
</dbReference>
<dbReference type="Pfam" id="PF00593">
    <property type="entry name" value="TonB_dep_Rec_b-barrel"/>
    <property type="match status" value="1"/>
</dbReference>
<feature type="chain" id="PRO_5003654665" evidence="12">
    <location>
        <begin position="25"/>
        <end position="678"/>
    </location>
</feature>
<dbReference type="InterPro" id="IPR011276">
    <property type="entry name" value="TonB_haem/Hb_rcpt"/>
</dbReference>